<name>A0A8S5UVB6_9CAUD</name>
<reference evidence="1" key="1">
    <citation type="journal article" date="2021" name="Proc. Natl. Acad. Sci. U.S.A.">
        <title>A Catalog of Tens of Thousands of Viruses from Human Metagenomes Reveals Hidden Associations with Chronic Diseases.</title>
        <authorList>
            <person name="Tisza M.J."/>
            <person name="Buck C.B."/>
        </authorList>
    </citation>
    <scope>NUCLEOTIDE SEQUENCE</scope>
    <source>
        <strain evidence="1">Ctwfx1</strain>
    </source>
</reference>
<sequence>MDLEEAISHLKGLIDNHDFECLECKRDHEDLLGFLEELKQRRDKDGRRCGQCLNLDA</sequence>
<accession>A0A8S5UVB6</accession>
<organism evidence="1">
    <name type="scientific">Siphoviridae sp. ctwfx1</name>
    <dbReference type="NCBI Taxonomy" id="2825732"/>
    <lineage>
        <taxon>Viruses</taxon>
        <taxon>Duplodnaviria</taxon>
        <taxon>Heunggongvirae</taxon>
        <taxon>Uroviricota</taxon>
        <taxon>Caudoviricetes</taxon>
    </lineage>
</organism>
<dbReference type="EMBL" id="BK016147">
    <property type="protein sequence ID" value="DAF98423.1"/>
    <property type="molecule type" value="Genomic_DNA"/>
</dbReference>
<proteinExistence type="predicted"/>
<evidence type="ECO:0000313" key="1">
    <source>
        <dbReference type="EMBL" id="DAF98423.1"/>
    </source>
</evidence>
<protein>
    <submittedName>
        <fullName evidence="1">Uncharacterized protein</fullName>
    </submittedName>
</protein>